<evidence type="ECO:0000313" key="1">
    <source>
        <dbReference type="EMBL" id="MPN42710.1"/>
    </source>
</evidence>
<dbReference type="EMBL" id="VSSQ01100635">
    <property type="protein sequence ID" value="MPN42710.1"/>
    <property type="molecule type" value="Genomic_DNA"/>
</dbReference>
<proteinExistence type="predicted"/>
<reference evidence="1" key="1">
    <citation type="submission" date="2019-08" db="EMBL/GenBank/DDBJ databases">
        <authorList>
            <person name="Kucharzyk K."/>
            <person name="Murdoch R.W."/>
            <person name="Higgins S."/>
            <person name="Loffler F."/>
        </authorList>
    </citation>
    <scope>NUCLEOTIDE SEQUENCE</scope>
</reference>
<organism evidence="1">
    <name type="scientific">bioreactor metagenome</name>
    <dbReference type="NCBI Taxonomy" id="1076179"/>
    <lineage>
        <taxon>unclassified sequences</taxon>
        <taxon>metagenomes</taxon>
        <taxon>ecological metagenomes</taxon>
    </lineage>
</organism>
<accession>A0A645HV34</accession>
<gene>
    <name evidence="1" type="ORF">SDC9_190267</name>
</gene>
<protein>
    <submittedName>
        <fullName evidence="1">Uncharacterized protein</fullName>
    </submittedName>
</protein>
<comment type="caution">
    <text evidence="1">The sequence shown here is derived from an EMBL/GenBank/DDBJ whole genome shotgun (WGS) entry which is preliminary data.</text>
</comment>
<dbReference type="AlphaFoldDB" id="A0A645HV34"/>
<sequence length="165" mass="18347">MSRAACKSSLIKNGRPNERDSIRAFAPALPAWTSQASMKWPILETKPGVCMLMPGSCLASAWNRCLLASERLPTTTTCQASLFLINCLTKAVDPIPSPPRFRRRVKQSSRPRSFLASDFESFSICWMEGCSGKGESRTCSSVYPWESRFFTPSSVGMNKRSILLQ</sequence>
<name>A0A645HV34_9ZZZZ</name>